<proteinExistence type="predicted"/>
<dbReference type="RefSeq" id="WP_040116168.1">
    <property type="nucleotide sequence ID" value="NZ_CP006880.1"/>
</dbReference>
<dbReference type="Proteomes" id="UP000031368">
    <property type="component" value="Plasmid pRgalR602c"/>
</dbReference>
<gene>
    <name evidence="1" type="ORF">RGR602_PC02085</name>
</gene>
<keyword evidence="2" id="KW-1185">Reference proteome</keyword>
<evidence type="ECO:0000313" key="1">
    <source>
        <dbReference type="EMBL" id="AJD46106.1"/>
    </source>
</evidence>
<accession>A0A0B4XG97</accession>
<dbReference type="KEGG" id="rga:RGR602_PC02085"/>
<sequence>MSKRDTNPLISLYGTPRSVVHTRVSVRAKMPVTADEEKDDSERLGQAMISLTCLKDQSTTSR</sequence>
<reference evidence="1 2" key="1">
    <citation type="submission" date="2013-11" db="EMBL/GenBank/DDBJ databases">
        <title>Complete genome sequence of Rhizobium gallicum bv. gallicum R602.</title>
        <authorList>
            <person name="Bustos P."/>
            <person name="Santamaria R.I."/>
            <person name="Lozano L."/>
            <person name="Acosta J.L."/>
            <person name="Ormeno-Orrillo E."/>
            <person name="Rogel M.A."/>
            <person name="Romero D."/>
            <person name="Cevallos M.A."/>
            <person name="Martinez-Romero E."/>
            <person name="Gonzalez V."/>
        </authorList>
    </citation>
    <scope>NUCLEOTIDE SEQUENCE [LARGE SCALE GENOMIC DNA]</scope>
    <source>
        <strain evidence="1 2">R602</strain>
        <plasmid evidence="1 2">pRgalR602c</plasmid>
    </source>
</reference>
<organism evidence="1 2">
    <name type="scientific">Rhizobium gallicum bv. gallicum R602sp</name>
    <dbReference type="NCBI Taxonomy" id="1041138"/>
    <lineage>
        <taxon>Bacteria</taxon>
        <taxon>Pseudomonadati</taxon>
        <taxon>Pseudomonadota</taxon>
        <taxon>Alphaproteobacteria</taxon>
        <taxon>Hyphomicrobiales</taxon>
        <taxon>Rhizobiaceae</taxon>
        <taxon>Rhizobium/Agrobacterium group</taxon>
        <taxon>Rhizobium</taxon>
    </lineage>
</organism>
<geneLocation type="plasmid" evidence="1 2">
    <name>pRgalR602c</name>
</geneLocation>
<evidence type="ECO:0000313" key="2">
    <source>
        <dbReference type="Proteomes" id="UP000031368"/>
    </source>
</evidence>
<dbReference type="AlphaFoldDB" id="A0A0B4XG97"/>
<name>A0A0B4XG97_9HYPH</name>
<dbReference type="EMBL" id="CP006880">
    <property type="protein sequence ID" value="AJD46106.1"/>
    <property type="molecule type" value="Genomic_DNA"/>
</dbReference>
<protein>
    <submittedName>
        <fullName evidence="1">Uncharacterized protein</fullName>
    </submittedName>
</protein>
<keyword evidence="1" id="KW-0614">Plasmid</keyword>
<dbReference type="HOGENOM" id="CLU_2919603_0_0_5"/>